<protein>
    <submittedName>
        <fullName evidence="1">Putative cytoplasmic protein</fullName>
    </submittedName>
</protein>
<gene>
    <name evidence="1" type="ORF">Nfla_7804</name>
</gene>
<dbReference type="EMBL" id="HQ291150">
    <property type="protein sequence ID" value="ADO19246.1"/>
    <property type="molecule type" value="Genomic_DNA"/>
</dbReference>
<reference evidence="1" key="1">
    <citation type="journal article" date="2011" name="Acta Physiol. Plant.">
        <title>An investigation on the genetic background of Nostoc flagelliforme by similarity analysis of its partial genomic DNA and phylogenetic comparison of deduced related species.</title>
        <authorList>
            <person name="Gao X."/>
            <person name="Liu K."/>
            <person name="Qiu B.S."/>
        </authorList>
    </citation>
    <scope>NUCLEOTIDE SEQUENCE</scope>
    <source>
        <strain evidence="1">Sunitezuoqi</strain>
    </source>
</reference>
<accession>E7DQ88</accession>
<name>E7DQ88_9NOSO</name>
<proteinExistence type="predicted"/>
<evidence type="ECO:0000313" key="1">
    <source>
        <dbReference type="EMBL" id="ADO19246.1"/>
    </source>
</evidence>
<sequence length="48" mass="5372">MTGLVQKVIIPPVPWLKNLVLEFILSITGETKELFRHSKKLLEALGGI</sequence>
<organism evidence="1">
    <name type="scientific">Nostoc flagelliforme str. Sunitezuoqi</name>
    <dbReference type="NCBI Taxonomy" id="676037"/>
    <lineage>
        <taxon>Bacteria</taxon>
        <taxon>Bacillati</taxon>
        <taxon>Cyanobacteriota</taxon>
        <taxon>Cyanophyceae</taxon>
        <taxon>Nostocales</taxon>
        <taxon>Nostocaceae</taxon>
        <taxon>Nostoc</taxon>
    </lineage>
</organism>
<dbReference type="AlphaFoldDB" id="E7DQ88"/>